<protein>
    <submittedName>
        <fullName evidence="2">Uncharacterized protein</fullName>
    </submittedName>
</protein>
<organism evidence="2 3">
    <name type="scientific">Reinekea marinisedimentorum</name>
    <dbReference type="NCBI Taxonomy" id="230495"/>
    <lineage>
        <taxon>Bacteria</taxon>
        <taxon>Pseudomonadati</taxon>
        <taxon>Pseudomonadota</taxon>
        <taxon>Gammaproteobacteria</taxon>
        <taxon>Oceanospirillales</taxon>
        <taxon>Saccharospirillaceae</taxon>
        <taxon>Reinekea</taxon>
    </lineage>
</organism>
<accession>A0A4R3I9B2</accession>
<dbReference type="RefSeq" id="WP_132699495.1">
    <property type="nucleotide sequence ID" value="NZ_SLZR01000002.1"/>
</dbReference>
<name>A0A4R3I9B2_9GAMM</name>
<reference evidence="2 3" key="1">
    <citation type="submission" date="2019-03" db="EMBL/GenBank/DDBJ databases">
        <title>Genomic Encyclopedia of Archaeal and Bacterial Type Strains, Phase II (KMG-II): from individual species to whole genera.</title>
        <authorList>
            <person name="Goeker M."/>
        </authorList>
    </citation>
    <scope>NUCLEOTIDE SEQUENCE [LARGE SCALE GENOMIC DNA]</scope>
    <source>
        <strain evidence="2 3">DSM 15388</strain>
    </source>
</reference>
<evidence type="ECO:0000313" key="3">
    <source>
        <dbReference type="Proteomes" id="UP000295793"/>
    </source>
</evidence>
<feature type="region of interest" description="Disordered" evidence="1">
    <location>
        <begin position="88"/>
        <end position="107"/>
    </location>
</feature>
<comment type="caution">
    <text evidence="2">The sequence shown here is derived from an EMBL/GenBank/DDBJ whole genome shotgun (WGS) entry which is preliminary data.</text>
</comment>
<dbReference type="AlphaFoldDB" id="A0A4R3I9B2"/>
<sequence>MKIEIDNLTEEELVELNHRIVERLKFLESMHTHNEMMQFSPGEQVSFDPPGRGRQVGTLVKYNKKTVTVITESGQRWNVSPHMLNKVKPVKSQGNKSSNVIELPKHK</sequence>
<evidence type="ECO:0000256" key="1">
    <source>
        <dbReference type="SAM" id="MobiDB-lite"/>
    </source>
</evidence>
<dbReference type="OrthoDB" id="6636497at2"/>
<gene>
    <name evidence="2" type="ORF">BCF53_1021</name>
</gene>
<dbReference type="EMBL" id="SLZR01000002">
    <property type="protein sequence ID" value="TCS42978.1"/>
    <property type="molecule type" value="Genomic_DNA"/>
</dbReference>
<proteinExistence type="predicted"/>
<dbReference type="Proteomes" id="UP000295793">
    <property type="component" value="Unassembled WGS sequence"/>
</dbReference>
<keyword evidence="3" id="KW-1185">Reference proteome</keyword>
<evidence type="ECO:0000313" key="2">
    <source>
        <dbReference type="EMBL" id="TCS42978.1"/>
    </source>
</evidence>